<protein>
    <submittedName>
        <fullName evidence="1">Uncharacterized protein</fullName>
    </submittedName>
</protein>
<feature type="non-terminal residue" evidence="1">
    <location>
        <position position="80"/>
    </location>
</feature>
<reference evidence="1" key="1">
    <citation type="submission" date="2021-02" db="EMBL/GenBank/DDBJ databases">
        <authorList>
            <person name="Nowell W R."/>
        </authorList>
    </citation>
    <scope>NUCLEOTIDE SEQUENCE</scope>
</reference>
<accession>A0A8S3A9D8</accession>
<gene>
    <name evidence="1" type="ORF">SMN809_LOCUS42968</name>
</gene>
<dbReference type="EMBL" id="CAJOBI010125406">
    <property type="protein sequence ID" value="CAF4698732.1"/>
    <property type="molecule type" value="Genomic_DNA"/>
</dbReference>
<proteinExistence type="predicted"/>
<sequence length="80" mass="9292">TEYSDTFENDQQEQQPVGNLFSEIHGNEIRKLELECLQLSQIKSSLDNQLLTINEKTKILSHKIQHLMDIIIPNKQLSTE</sequence>
<dbReference type="AlphaFoldDB" id="A0A8S3A9D8"/>
<organism evidence="1 2">
    <name type="scientific">Rotaria magnacalcarata</name>
    <dbReference type="NCBI Taxonomy" id="392030"/>
    <lineage>
        <taxon>Eukaryota</taxon>
        <taxon>Metazoa</taxon>
        <taxon>Spiralia</taxon>
        <taxon>Gnathifera</taxon>
        <taxon>Rotifera</taxon>
        <taxon>Eurotatoria</taxon>
        <taxon>Bdelloidea</taxon>
        <taxon>Philodinida</taxon>
        <taxon>Philodinidae</taxon>
        <taxon>Rotaria</taxon>
    </lineage>
</organism>
<evidence type="ECO:0000313" key="2">
    <source>
        <dbReference type="Proteomes" id="UP000676336"/>
    </source>
</evidence>
<evidence type="ECO:0000313" key="1">
    <source>
        <dbReference type="EMBL" id="CAF4698732.1"/>
    </source>
</evidence>
<name>A0A8S3A9D8_9BILA</name>
<dbReference type="Proteomes" id="UP000676336">
    <property type="component" value="Unassembled WGS sequence"/>
</dbReference>
<feature type="non-terminal residue" evidence="1">
    <location>
        <position position="1"/>
    </location>
</feature>
<comment type="caution">
    <text evidence="1">The sequence shown here is derived from an EMBL/GenBank/DDBJ whole genome shotgun (WGS) entry which is preliminary data.</text>
</comment>